<evidence type="ECO:0000256" key="2">
    <source>
        <dbReference type="ARBA" id="ARBA00023015"/>
    </source>
</evidence>
<keyword evidence="3" id="KW-0238">DNA-binding</keyword>
<dbReference type="CDD" id="cd08414">
    <property type="entry name" value="PBP2_LTTR_aromatics_like"/>
    <property type="match status" value="1"/>
</dbReference>
<dbReference type="PRINTS" id="PR00039">
    <property type="entry name" value="HTHLYSR"/>
</dbReference>
<evidence type="ECO:0000313" key="6">
    <source>
        <dbReference type="EMBL" id="GAA3716745.1"/>
    </source>
</evidence>
<dbReference type="InterPro" id="IPR036390">
    <property type="entry name" value="WH_DNA-bd_sf"/>
</dbReference>
<keyword evidence="7" id="KW-1185">Reference proteome</keyword>
<comment type="caution">
    <text evidence="6">The sequence shown here is derived from an EMBL/GenBank/DDBJ whole genome shotgun (WGS) entry which is preliminary data.</text>
</comment>
<sequence length="312" mass="33973">MADLRRMEYFVAVAEELHFGRAATRLHISQPPLSMQIQRLEEEVGVELLRRTKRSVQLTAAGKVFLEEARATLRQARRATDLARRAARGDLGRLSIGVIDSALYGLVPPMVRRFTERYPDVEITVTERRIHEQLDLVARGALDLGFVHPPVERPELEAEAVHHEPFVLAVPEGHPLAGAQDVSLAQACAQPLIQPPRELNPVGHDSLLAICHQHGVYPNIVREASPKQTIIALVAAGLGASVLPEAVRHSGYPGVVYRPIEDGRFGITTSVVWARDALGPSARLFLDLVLQPPAGPPRHAASVHPPCGGAAP</sequence>
<protein>
    <submittedName>
        <fullName evidence="6">LysR family transcriptional regulator</fullName>
    </submittedName>
</protein>
<evidence type="ECO:0000256" key="4">
    <source>
        <dbReference type="ARBA" id="ARBA00023163"/>
    </source>
</evidence>
<comment type="similarity">
    <text evidence="1">Belongs to the LysR transcriptional regulatory family.</text>
</comment>
<dbReference type="InterPro" id="IPR005119">
    <property type="entry name" value="LysR_subst-bd"/>
</dbReference>
<dbReference type="SUPFAM" id="SSF46785">
    <property type="entry name" value="Winged helix' DNA-binding domain"/>
    <property type="match status" value="1"/>
</dbReference>
<evidence type="ECO:0000259" key="5">
    <source>
        <dbReference type="PROSITE" id="PS50931"/>
    </source>
</evidence>
<dbReference type="PANTHER" id="PTHR30346">
    <property type="entry name" value="TRANSCRIPTIONAL DUAL REGULATOR HCAR-RELATED"/>
    <property type="match status" value="1"/>
</dbReference>
<dbReference type="PROSITE" id="PS50931">
    <property type="entry name" value="HTH_LYSR"/>
    <property type="match status" value="1"/>
</dbReference>
<gene>
    <name evidence="6" type="ORF">GCM10022224_098010</name>
</gene>
<organism evidence="6 7">
    <name type="scientific">Nonomuraea antimicrobica</name>
    <dbReference type="NCBI Taxonomy" id="561173"/>
    <lineage>
        <taxon>Bacteria</taxon>
        <taxon>Bacillati</taxon>
        <taxon>Actinomycetota</taxon>
        <taxon>Actinomycetes</taxon>
        <taxon>Streptosporangiales</taxon>
        <taxon>Streptosporangiaceae</taxon>
        <taxon>Nonomuraea</taxon>
    </lineage>
</organism>
<feature type="domain" description="HTH lysR-type" evidence="5">
    <location>
        <begin position="1"/>
        <end position="59"/>
    </location>
</feature>
<dbReference type="EMBL" id="BAAAZP010000236">
    <property type="protein sequence ID" value="GAA3716745.1"/>
    <property type="molecule type" value="Genomic_DNA"/>
</dbReference>
<dbReference type="InterPro" id="IPR036388">
    <property type="entry name" value="WH-like_DNA-bd_sf"/>
</dbReference>
<dbReference type="InterPro" id="IPR000847">
    <property type="entry name" value="LysR_HTH_N"/>
</dbReference>
<dbReference type="SUPFAM" id="SSF53850">
    <property type="entry name" value="Periplasmic binding protein-like II"/>
    <property type="match status" value="1"/>
</dbReference>
<dbReference type="Gene3D" id="3.40.190.10">
    <property type="entry name" value="Periplasmic binding protein-like II"/>
    <property type="match status" value="2"/>
</dbReference>
<dbReference type="Pfam" id="PF03466">
    <property type="entry name" value="LysR_substrate"/>
    <property type="match status" value="1"/>
</dbReference>
<name>A0ABP7EGB7_9ACTN</name>
<evidence type="ECO:0000313" key="7">
    <source>
        <dbReference type="Proteomes" id="UP001500902"/>
    </source>
</evidence>
<keyword evidence="2" id="KW-0805">Transcription regulation</keyword>
<dbReference type="Gene3D" id="1.10.10.10">
    <property type="entry name" value="Winged helix-like DNA-binding domain superfamily/Winged helix DNA-binding domain"/>
    <property type="match status" value="1"/>
</dbReference>
<dbReference type="Proteomes" id="UP001500902">
    <property type="component" value="Unassembled WGS sequence"/>
</dbReference>
<accession>A0ABP7EGB7</accession>
<reference evidence="7" key="1">
    <citation type="journal article" date="2019" name="Int. J. Syst. Evol. Microbiol.">
        <title>The Global Catalogue of Microorganisms (GCM) 10K type strain sequencing project: providing services to taxonomists for standard genome sequencing and annotation.</title>
        <authorList>
            <consortium name="The Broad Institute Genomics Platform"/>
            <consortium name="The Broad Institute Genome Sequencing Center for Infectious Disease"/>
            <person name="Wu L."/>
            <person name="Ma J."/>
        </authorList>
    </citation>
    <scope>NUCLEOTIDE SEQUENCE [LARGE SCALE GENOMIC DNA]</scope>
    <source>
        <strain evidence="7">JCM 16904</strain>
    </source>
</reference>
<dbReference type="Pfam" id="PF00126">
    <property type="entry name" value="HTH_1"/>
    <property type="match status" value="1"/>
</dbReference>
<evidence type="ECO:0000256" key="1">
    <source>
        <dbReference type="ARBA" id="ARBA00009437"/>
    </source>
</evidence>
<proteinExistence type="inferred from homology"/>
<dbReference type="PANTHER" id="PTHR30346:SF0">
    <property type="entry name" value="HCA OPERON TRANSCRIPTIONAL ACTIVATOR HCAR"/>
    <property type="match status" value="1"/>
</dbReference>
<evidence type="ECO:0000256" key="3">
    <source>
        <dbReference type="ARBA" id="ARBA00023125"/>
    </source>
</evidence>
<keyword evidence="4" id="KW-0804">Transcription</keyword>